<comment type="caution">
    <text evidence="4">The sequence shown here is derived from an EMBL/GenBank/DDBJ whole genome shotgun (WGS) entry which is preliminary data.</text>
</comment>
<keyword evidence="2 3" id="KW-0040">ANK repeat</keyword>
<dbReference type="Pfam" id="PF00023">
    <property type="entry name" value="Ank"/>
    <property type="match status" value="1"/>
</dbReference>
<dbReference type="Pfam" id="PF12796">
    <property type="entry name" value="Ank_2"/>
    <property type="match status" value="1"/>
</dbReference>
<dbReference type="AlphaFoldDB" id="A0A5A8C293"/>
<protein>
    <submittedName>
        <fullName evidence="4">Uncharacterized protein</fullName>
    </submittedName>
</protein>
<dbReference type="Proteomes" id="UP000325113">
    <property type="component" value="Unassembled WGS sequence"/>
</dbReference>
<feature type="repeat" description="ANK" evidence="3">
    <location>
        <begin position="43"/>
        <end position="75"/>
    </location>
</feature>
<evidence type="ECO:0000256" key="2">
    <source>
        <dbReference type="ARBA" id="ARBA00023043"/>
    </source>
</evidence>
<dbReference type="PANTHER" id="PTHR24171">
    <property type="entry name" value="ANKYRIN REPEAT DOMAIN-CONTAINING PROTEIN 39-RELATED"/>
    <property type="match status" value="1"/>
</dbReference>
<accession>A0A5A8C293</accession>
<proteinExistence type="predicted"/>
<sequence>MAAARTSAPSSGKALWEAAYVGSPATVARQLDAGAPVNCRFFTGYTPLAVAAHLGHIRAVRVLLDRGADLEAKNDFGHTPVQDAAANGHGEVVCALLDRGADLEARDSDGCTPLIAAARFGKAKVVRLLVERGADTEASNRFGQDALASCLDDASAELISSAERLQRWHRRRVLVRWNRMKPHCFGEEATVVVRANAPSCRLRLEMSQSS</sequence>
<dbReference type="SUPFAM" id="SSF48403">
    <property type="entry name" value="Ankyrin repeat"/>
    <property type="match status" value="1"/>
</dbReference>
<feature type="repeat" description="ANK" evidence="3">
    <location>
        <begin position="109"/>
        <end position="141"/>
    </location>
</feature>
<keyword evidence="1" id="KW-0677">Repeat</keyword>
<organism evidence="4 5">
    <name type="scientific">Cafeteria roenbergensis</name>
    <name type="common">Marine flagellate</name>
    <dbReference type="NCBI Taxonomy" id="33653"/>
    <lineage>
        <taxon>Eukaryota</taxon>
        <taxon>Sar</taxon>
        <taxon>Stramenopiles</taxon>
        <taxon>Bigyra</taxon>
        <taxon>Opalozoa</taxon>
        <taxon>Bicosoecida</taxon>
        <taxon>Cafeteriaceae</taxon>
        <taxon>Cafeteria</taxon>
    </lineage>
</organism>
<gene>
    <name evidence="4" type="ORF">FNF31_07683</name>
</gene>
<dbReference type="PROSITE" id="PS50088">
    <property type="entry name" value="ANK_REPEAT"/>
    <property type="match status" value="3"/>
</dbReference>
<dbReference type="PANTHER" id="PTHR24171:SF9">
    <property type="entry name" value="ANKYRIN REPEAT DOMAIN-CONTAINING PROTEIN 39"/>
    <property type="match status" value="1"/>
</dbReference>
<dbReference type="PROSITE" id="PS50297">
    <property type="entry name" value="ANK_REP_REGION"/>
    <property type="match status" value="3"/>
</dbReference>
<dbReference type="PRINTS" id="PR01415">
    <property type="entry name" value="ANKYRIN"/>
</dbReference>
<dbReference type="InterPro" id="IPR036770">
    <property type="entry name" value="Ankyrin_rpt-contain_sf"/>
</dbReference>
<evidence type="ECO:0000313" key="5">
    <source>
        <dbReference type="Proteomes" id="UP000325113"/>
    </source>
</evidence>
<feature type="repeat" description="ANK" evidence="3">
    <location>
        <begin position="76"/>
        <end position="108"/>
    </location>
</feature>
<dbReference type="SMART" id="SM00248">
    <property type="entry name" value="ANK"/>
    <property type="match status" value="3"/>
</dbReference>
<evidence type="ECO:0000313" key="4">
    <source>
        <dbReference type="EMBL" id="KAA0146904.1"/>
    </source>
</evidence>
<evidence type="ECO:0000256" key="1">
    <source>
        <dbReference type="ARBA" id="ARBA00022737"/>
    </source>
</evidence>
<reference evidence="4 5" key="1">
    <citation type="submission" date="2019-07" db="EMBL/GenBank/DDBJ databases">
        <title>Genomes of Cafeteria roenbergensis.</title>
        <authorList>
            <person name="Fischer M.G."/>
            <person name="Hackl T."/>
            <person name="Roman M."/>
        </authorList>
    </citation>
    <scope>NUCLEOTIDE SEQUENCE [LARGE SCALE GENOMIC DNA]</scope>
    <source>
        <strain evidence="4 5">Cflag</strain>
    </source>
</reference>
<name>A0A5A8C293_CAFRO</name>
<dbReference type="EMBL" id="VLTM01000175">
    <property type="protein sequence ID" value="KAA0146904.1"/>
    <property type="molecule type" value="Genomic_DNA"/>
</dbReference>
<evidence type="ECO:0000256" key="3">
    <source>
        <dbReference type="PROSITE-ProRule" id="PRU00023"/>
    </source>
</evidence>
<dbReference type="InterPro" id="IPR002110">
    <property type="entry name" value="Ankyrin_rpt"/>
</dbReference>
<dbReference type="Gene3D" id="1.25.40.20">
    <property type="entry name" value="Ankyrin repeat-containing domain"/>
    <property type="match status" value="1"/>
</dbReference>